<proteinExistence type="predicted"/>
<keyword evidence="3" id="KW-1185">Reference proteome</keyword>
<evidence type="ECO:0000256" key="1">
    <source>
        <dbReference type="SAM" id="MobiDB-lite"/>
    </source>
</evidence>
<accession>A0A833VID2</accession>
<dbReference type="Proteomes" id="UP000623129">
    <property type="component" value="Unassembled WGS sequence"/>
</dbReference>
<name>A0A833VID2_9POAL</name>
<protein>
    <submittedName>
        <fullName evidence="2">Uncharacterized protein</fullName>
    </submittedName>
</protein>
<feature type="compositionally biased region" description="Basic and acidic residues" evidence="1">
    <location>
        <begin position="46"/>
        <end position="61"/>
    </location>
</feature>
<dbReference type="EMBL" id="SWLB01000016">
    <property type="protein sequence ID" value="KAF3327765.1"/>
    <property type="molecule type" value="Genomic_DNA"/>
</dbReference>
<evidence type="ECO:0000313" key="3">
    <source>
        <dbReference type="Proteomes" id="UP000623129"/>
    </source>
</evidence>
<sequence length="121" mass="13042">MYVDGSMGVNFYFDNFGIYKKNMIWFVQDAEARLYSSHVGGEGEETIGRGRTGGEWKRKTLEGGGEGGEEGAEKVFGIVDAEEKKGKEVRGGGEGEETIGRGRTGGERKRKILEGGGEGGE</sequence>
<organism evidence="2 3">
    <name type="scientific">Carex littledalei</name>
    <dbReference type="NCBI Taxonomy" id="544730"/>
    <lineage>
        <taxon>Eukaryota</taxon>
        <taxon>Viridiplantae</taxon>
        <taxon>Streptophyta</taxon>
        <taxon>Embryophyta</taxon>
        <taxon>Tracheophyta</taxon>
        <taxon>Spermatophyta</taxon>
        <taxon>Magnoliopsida</taxon>
        <taxon>Liliopsida</taxon>
        <taxon>Poales</taxon>
        <taxon>Cyperaceae</taxon>
        <taxon>Cyperoideae</taxon>
        <taxon>Cariceae</taxon>
        <taxon>Carex</taxon>
        <taxon>Carex subgen. Euthyceras</taxon>
    </lineage>
</organism>
<reference evidence="2" key="1">
    <citation type="submission" date="2020-01" db="EMBL/GenBank/DDBJ databases">
        <title>Genome sequence of Kobresia littledalei, the first chromosome-level genome in the family Cyperaceae.</title>
        <authorList>
            <person name="Qu G."/>
        </authorList>
    </citation>
    <scope>NUCLEOTIDE SEQUENCE</scope>
    <source>
        <strain evidence="2">C.B.Clarke</strain>
        <tissue evidence="2">Leaf</tissue>
    </source>
</reference>
<evidence type="ECO:0000313" key="2">
    <source>
        <dbReference type="EMBL" id="KAF3327765.1"/>
    </source>
</evidence>
<feature type="region of interest" description="Disordered" evidence="1">
    <location>
        <begin position="41"/>
        <end position="121"/>
    </location>
</feature>
<feature type="compositionally biased region" description="Basic and acidic residues" evidence="1">
    <location>
        <begin position="81"/>
        <end position="107"/>
    </location>
</feature>
<comment type="caution">
    <text evidence="2">The sequence shown here is derived from an EMBL/GenBank/DDBJ whole genome shotgun (WGS) entry which is preliminary data.</text>
</comment>
<gene>
    <name evidence="2" type="ORF">FCM35_KLT06371</name>
</gene>
<dbReference type="AlphaFoldDB" id="A0A833VID2"/>